<sequence length="155" mass="17690">MFIDTPFLRAIHDGIFDDKKDSLFQLATAKEFKADIDEFVNYRVHQRIIQASDEMEKILHPDVAPTAAPAPAVEAKEEVIDPEDLRFRQLMGLNPFYLLNVHADEGAAAMKKAVLKPGVLQSDIQVTEDDLERMDRMGWKVKLPPFPYPIRVFPL</sequence>
<reference evidence="1" key="1">
    <citation type="journal article" date="2020" name="Stud. Mycol.">
        <title>101 Dothideomycetes genomes: a test case for predicting lifestyles and emergence of pathogens.</title>
        <authorList>
            <person name="Haridas S."/>
            <person name="Albert R."/>
            <person name="Binder M."/>
            <person name="Bloem J."/>
            <person name="Labutti K."/>
            <person name="Salamov A."/>
            <person name="Andreopoulos B."/>
            <person name="Baker S."/>
            <person name="Barry K."/>
            <person name="Bills G."/>
            <person name="Bluhm B."/>
            <person name="Cannon C."/>
            <person name="Castanera R."/>
            <person name="Culley D."/>
            <person name="Daum C."/>
            <person name="Ezra D."/>
            <person name="Gonzalez J."/>
            <person name="Henrissat B."/>
            <person name="Kuo A."/>
            <person name="Liang C."/>
            <person name="Lipzen A."/>
            <person name="Lutzoni F."/>
            <person name="Magnuson J."/>
            <person name="Mondo S."/>
            <person name="Nolan M."/>
            <person name="Ohm R."/>
            <person name="Pangilinan J."/>
            <person name="Park H.-J."/>
            <person name="Ramirez L."/>
            <person name="Alfaro M."/>
            <person name="Sun H."/>
            <person name="Tritt A."/>
            <person name="Yoshinaga Y."/>
            <person name="Zwiers L.-H."/>
            <person name="Turgeon B."/>
            <person name="Goodwin S."/>
            <person name="Spatafora J."/>
            <person name="Crous P."/>
            <person name="Grigoriev I."/>
        </authorList>
    </citation>
    <scope>NUCLEOTIDE SEQUENCE</scope>
    <source>
        <strain evidence="1">CBS 690.94</strain>
    </source>
</reference>
<accession>A0A9P4PJD7</accession>
<protein>
    <submittedName>
        <fullName evidence="1">Uncharacterized protein</fullName>
    </submittedName>
</protein>
<proteinExistence type="predicted"/>
<organism evidence="1 2">
    <name type="scientific">Karstenula rhodostoma CBS 690.94</name>
    <dbReference type="NCBI Taxonomy" id="1392251"/>
    <lineage>
        <taxon>Eukaryota</taxon>
        <taxon>Fungi</taxon>
        <taxon>Dikarya</taxon>
        <taxon>Ascomycota</taxon>
        <taxon>Pezizomycotina</taxon>
        <taxon>Dothideomycetes</taxon>
        <taxon>Pleosporomycetidae</taxon>
        <taxon>Pleosporales</taxon>
        <taxon>Massarineae</taxon>
        <taxon>Didymosphaeriaceae</taxon>
        <taxon>Karstenula</taxon>
    </lineage>
</organism>
<gene>
    <name evidence="1" type="ORF">P171DRAFT_521726</name>
</gene>
<dbReference type="EMBL" id="MU001501">
    <property type="protein sequence ID" value="KAF2444388.1"/>
    <property type="molecule type" value="Genomic_DNA"/>
</dbReference>
<keyword evidence="2" id="KW-1185">Reference proteome</keyword>
<dbReference type="AlphaFoldDB" id="A0A9P4PJD7"/>
<comment type="caution">
    <text evidence="1">The sequence shown here is derived from an EMBL/GenBank/DDBJ whole genome shotgun (WGS) entry which is preliminary data.</text>
</comment>
<name>A0A9P4PJD7_9PLEO</name>
<evidence type="ECO:0000313" key="1">
    <source>
        <dbReference type="EMBL" id="KAF2444388.1"/>
    </source>
</evidence>
<dbReference type="Proteomes" id="UP000799764">
    <property type="component" value="Unassembled WGS sequence"/>
</dbReference>
<evidence type="ECO:0000313" key="2">
    <source>
        <dbReference type="Proteomes" id="UP000799764"/>
    </source>
</evidence>